<proteinExistence type="predicted"/>
<dbReference type="Pfam" id="PF07643">
    <property type="entry name" value="DUF1598"/>
    <property type="match status" value="1"/>
</dbReference>
<dbReference type="Proteomes" id="UP000323917">
    <property type="component" value="Chromosome"/>
</dbReference>
<dbReference type="EMBL" id="CP042913">
    <property type="protein sequence ID" value="QEG34466.1"/>
    <property type="molecule type" value="Genomic_DNA"/>
</dbReference>
<dbReference type="OrthoDB" id="233246at2"/>
<name>A0A5B9QC23_9BACT</name>
<accession>A0A5B9QC23</accession>
<dbReference type="InterPro" id="IPR011487">
    <property type="entry name" value="DUF1598"/>
</dbReference>
<organism evidence="1 2">
    <name type="scientific">Bythopirellula goksoeyrii</name>
    <dbReference type="NCBI Taxonomy" id="1400387"/>
    <lineage>
        <taxon>Bacteria</taxon>
        <taxon>Pseudomonadati</taxon>
        <taxon>Planctomycetota</taxon>
        <taxon>Planctomycetia</taxon>
        <taxon>Pirellulales</taxon>
        <taxon>Lacipirellulaceae</taxon>
        <taxon>Bythopirellula</taxon>
    </lineage>
</organism>
<evidence type="ECO:0008006" key="3">
    <source>
        <dbReference type="Google" id="ProtNLM"/>
    </source>
</evidence>
<sequence>MLFFLCGRWQFVVAWGLLGLCLQSALVAQQSTNSIGSASNSGAAGGAAQADFDSLIDLIQSTVAYDSWMENGTGEGEISPFSINGVYADAQGTLRFANSLTSSEKLRRTPSSPSIGAATDVRSPSPLRFVSLPRLEQAIGEHQRMGKPLPAEMLTLAGLQRVEYVVINPKTKDLILAGPAGDWHVGQDGVLVGVKTGIAVLRLDDLLTLWRRPDVLSPFGCSIVPRQAALAATQEYLQVTGGKPLEPGGRKNWLAGLRDTLGSQDVEFFGLTPNSHAALVLLVADYHMKLIGMGLADSVAGVSSYLDTVELDADGSAPPMSVLRWWFALNHSPVVTDDDREIFRLPGSGVKVLSENELLAARGKRVHTHQSEELNERFAKSFTAEFDQVSMRYPLYGELEYLFDLALLLAIIDREHLLERSGWHPTLLGDSERLPLPTMRIPGEVQTVVNHRLINRRQIIAGISGGVWVDSRRALEVESANTKQLTNVAQVKKTASTESWWWD</sequence>
<gene>
    <name evidence="1" type="ORF">Pr1d_17460</name>
</gene>
<reference evidence="1 2" key="1">
    <citation type="submission" date="2019-08" db="EMBL/GenBank/DDBJ databases">
        <title>Deep-cultivation of Planctomycetes and their phenomic and genomic characterization uncovers novel biology.</title>
        <authorList>
            <person name="Wiegand S."/>
            <person name="Jogler M."/>
            <person name="Boedeker C."/>
            <person name="Pinto D."/>
            <person name="Vollmers J."/>
            <person name="Rivas-Marin E."/>
            <person name="Kohn T."/>
            <person name="Peeters S.H."/>
            <person name="Heuer A."/>
            <person name="Rast P."/>
            <person name="Oberbeckmann S."/>
            <person name="Bunk B."/>
            <person name="Jeske O."/>
            <person name="Meyerdierks A."/>
            <person name="Storesund J.E."/>
            <person name="Kallscheuer N."/>
            <person name="Luecker S."/>
            <person name="Lage O.M."/>
            <person name="Pohl T."/>
            <person name="Merkel B.J."/>
            <person name="Hornburger P."/>
            <person name="Mueller R.-W."/>
            <person name="Bruemmer F."/>
            <person name="Labrenz M."/>
            <person name="Spormann A.M."/>
            <person name="Op den Camp H."/>
            <person name="Overmann J."/>
            <person name="Amann R."/>
            <person name="Jetten M.S.M."/>
            <person name="Mascher T."/>
            <person name="Medema M.H."/>
            <person name="Devos D.P."/>
            <person name="Kaster A.-K."/>
            <person name="Ovreas L."/>
            <person name="Rohde M."/>
            <person name="Galperin M.Y."/>
            <person name="Jogler C."/>
        </authorList>
    </citation>
    <scope>NUCLEOTIDE SEQUENCE [LARGE SCALE GENOMIC DNA]</scope>
    <source>
        <strain evidence="1 2">Pr1d</strain>
    </source>
</reference>
<evidence type="ECO:0000313" key="1">
    <source>
        <dbReference type="EMBL" id="QEG34466.1"/>
    </source>
</evidence>
<dbReference type="AlphaFoldDB" id="A0A5B9QC23"/>
<keyword evidence="2" id="KW-1185">Reference proteome</keyword>
<dbReference type="RefSeq" id="WP_148073116.1">
    <property type="nucleotide sequence ID" value="NZ_CP042913.1"/>
</dbReference>
<dbReference type="KEGG" id="bgok:Pr1d_17460"/>
<protein>
    <recommendedName>
        <fullName evidence="3">DUF1598 domain-containing protein</fullName>
    </recommendedName>
</protein>
<evidence type="ECO:0000313" key="2">
    <source>
        <dbReference type="Proteomes" id="UP000323917"/>
    </source>
</evidence>